<dbReference type="PROSITE" id="PS50280">
    <property type="entry name" value="SET"/>
    <property type="match status" value="1"/>
</dbReference>
<dbReference type="PANTHER" id="PTHR47332">
    <property type="entry name" value="SET DOMAIN-CONTAINING PROTEIN 5"/>
    <property type="match status" value="1"/>
</dbReference>
<dbReference type="OMA" id="MHAHEEL"/>
<evidence type="ECO:0000313" key="2">
    <source>
        <dbReference type="EMBL" id="EAU91747.1"/>
    </source>
</evidence>
<comment type="caution">
    <text evidence="2">The sequence shown here is derived from an EMBL/GenBank/DDBJ whole genome shotgun (WGS) entry which is preliminary data.</text>
</comment>
<feature type="domain" description="SET" evidence="1">
    <location>
        <begin position="55"/>
        <end position="212"/>
    </location>
</feature>
<evidence type="ECO:0000259" key="1">
    <source>
        <dbReference type="PROSITE" id="PS50280"/>
    </source>
</evidence>
<dbReference type="VEuPathDB" id="FungiDB:CC1G_04515"/>
<reference evidence="2 3" key="1">
    <citation type="journal article" date="2010" name="Proc. Natl. Acad. Sci. U.S.A.">
        <title>Insights into evolution of multicellular fungi from the assembled chromosomes of the mushroom Coprinopsis cinerea (Coprinus cinereus).</title>
        <authorList>
            <person name="Stajich J.E."/>
            <person name="Wilke S.K."/>
            <person name="Ahren D."/>
            <person name="Au C.H."/>
            <person name="Birren B.W."/>
            <person name="Borodovsky M."/>
            <person name="Burns C."/>
            <person name="Canback B."/>
            <person name="Casselton L.A."/>
            <person name="Cheng C.K."/>
            <person name="Deng J."/>
            <person name="Dietrich F.S."/>
            <person name="Fargo D.C."/>
            <person name="Farman M.L."/>
            <person name="Gathman A.C."/>
            <person name="Goldberg J."/>
            <person name="Guigo R."/>
            <person name="Hoegger P.J."/>
            <person name="Hooker J.B."/>
            <person name="Huggins A."/>
            <person name="James T.Y."/>
            <person name="Kamada T."/>
            <person name="Kilaru S."/>
            <person name="Kodira C."/>
            <person name="Kues U."/>
            <person name="Kupfer D."/>
            <person name="Kwan H.S."/>
            <person name="Lomsadze A."/>
            <person name="Li W."/>
            <person name="Lilly W.W."/>
            <person name="Ma L.J."/>
            <person name="Mackey A.J."/>
            <person name="Manning G."/>
            <person name="Martin F."/>
            <person name="Muraguchi H."/>
            <person name="Natvig D.O."/>
            <person name="Palmerini H."/>
            <person name="Ramesh M.A."/>
            <person name="Rehmeyer C.J."/>
            <person name="Roe B.A."/>
            <person name="Shenoy N."/>
            <person name="Stanke M."/>
            <person name="Ter-Hovhannisyan V."/>
            <person name="Tunlid A."/>
            <person name="Velagapudi R."/>
            <person name="Vision T.J."/>
            <person name="Zeng Q."/>
            <person name="Zolan M.E."/>
            <person name="Pukkila P.J."/>
        </authorList>
    </citation>
    <scope>NUCLEOTIDE SEQUENCE [LARGE SCALE GENOMIC DNA]</scope>
    <source>
        <strain evidence="3">Okayama-7 / 130 / ATCC MYA-4618 / FGSC 9003</strain>
    </source>
</reference>
<dbReference type="EMBL" id="AACS02000003">
    <property type="protein sequence ID" value="EAU91747.1"/>
    <property type="molecule type" value="Genomic_DNA"/>
</dbReference>
<dbReference type="InterPro" id="IPR046341">
    <property type="entry name" value="SET_dom_sf"/>
</dbReference>
<name>A8N5D7_COPC7</name>
<dbReference type="PANTHER" id="PTHR47332:SF6">
    <property type="entry name" value="SET DOMAIN-CONTAINING PROTEIN"/>
    <property type="match status" value="1"/>
</dbReference>
<dbReference type="CDD" id="cd20071">
    <property type="entry name" value="SET_SMYD"/>
    <property type="match status" value="1"/>
</dbReference>
<dbReference type="OrthoDB" id="265717at2759"/>
<gene>
    <name evidence="2" type="ORF">CC1G_04515</name>
</gene>
<evidence type="ECO:0000313" key="3">
    <source>
        <dbReference type="Proteomes" id="UP000001861"/>
    </source>
</evidence>
<accession>A8N5D7</accession>
<dbReference type="Pfam" id="PF00856">
    <property type="entry name" value="SET"/>
    <property type="match status" value="1"/>
</dbReference>
<organism evidence="2 3">
    <name type="scientific">Coprinopsis cinerea (strain Okayama-7 / 130 / ATCC MYA-4618 / FGSC 9003)</name>
    <name type="common">Inky cap fungus</name>
    <name type="synonym">Hormographiella aspergillata</name>
    <dbReference type="NCBI Taxonomy" id="240176"/>
    <lineage>
        <taxon>Eukaryota</taxon>
        <taxon>Fungi</taxon>
        <taxon>Dikarya</taxon>
        <taxon>Basidiomycota</taxon>
        <taxon>Agaricomycotina</taxon>
        <taxon>Agaricomycetes</taxon>
        <taxon>Agaricomycetidae</taxon>
        <taxon>Agaricales</taxon>
        <taxon>Agaricineae</taxon>
        <taxon>Psathyrellaceae</taxon>
        <taxon>Coprinopsis</taxon>
    </lineage>
</organism>
<dbReference type="KEGG" id="cci:CC1G_04515"/>
<protein>
    <recommendedName>
        <fullName evidence="1">SET domain-containing protein</fullName>
    </recommendedName>
</protein>
<keyword evidence="3" id="KW-1185">Reference proteome</keyword>
<dbReference type="AlphaFoldDB" id="A8N5D7"/>
<proteinExistence type="predicted"/>
<dbReference type="Proteomes" id="UP000001861">
    <property type="component" value="Unassembled WGS sequence"/>
</dbReference>
<dbReference type="InterPro" id="IPR001214">
    <property type="entry name" value="SET_dom"/>
</dbReference>
<dbReference type="RefSeq" id="XP_001830082.1">
    <property type="nucleotide sequence ID" value="XM_001830030.2"/>
</dbReference>
<dbReference type="eggNOG" id="KOG2084">
    <property type="taxonomic scope" value="Eukaryota"/>
</dbReference>
<dbReference type="GeneID" id="6006520"/>
<dbReference type="InterPro" id="IPR053185">
    <property type="entry name" value="SET_domain_protein"/>
</dbReference>
<dbReference type="SUPFAM" id="SSF82199">
    <property type="entry name" value="SET domain"/>
    <property type="match status" value="1"/>
</dbReference>
<sequence>MPSTSYESPYVHHVITLPPALPSYPPATISTLMHPSMIPLLPSPLPTAAPPVDNPPFKVIKTPDRGFGMFAARRIEEGSLIIVEHPVFVVPAMPLPQNAGIELYEGVAQRMPRPEYEEMTTLANCRSNEECPTIVEGVARTNALNLQFRFPEFADSTFEGGRHYGGAFLKINRCNHSCGPNAAYRWDVSKLAATLYALRDISEGEEITITYADPLQSRAARLKKLEPDYRFTCDCHWCTFKDPLDQEKSDATREYLKSYVSTHPSYRKWSTDLCLPDTFVIDSHMAVLPMIIQEGVEAMLPLFFEEILRCYAELGHEDQVKLWAKKTIRITRYSNPALAGELERIVEDPVGHFAKWGSRTKLRQVQGRRGRKQIEVVDDDFFMGNLFGSSMVEVEG</sequence>
<dbReference type="Gene3D" id="2.170.270.10">
    <property type="entry name" value="SET domain"/>
    <property type="match status" value="1"/>
</dbReference>
<dbReference type="InParanoid" id="A8N5D7"/>
<dbReference type="STRING" id="240176.A8N5D7"/>
<dbReference type="SMART" id="SM00317">
    <property type="entry name" value="SET"/>
    <property type="match status" value="1"/>
</dbReference>